<organism evidence="1">
    <name type="scientific">freshwater metagenome</name>
    <dbReference type="NCBI Taxonomy" id="449393"/>
    <lineage>
        <taxon>unclassified sequences</taxon>
        <taxon>metagenomes</taxon>
        <taxon>ecological metagenomes</taxon>
    </lineage>
</organism>
<name>A0A6J6YKH8_9ZZZZ</name>
<evidence type="ECO:0000313" key="1">
    <source>
        <dbReference type="EMBL" id="CAB4808753.1"/>
    </source>
</evidence>
<dbReference type="PANTHER" id="PTHR48100:SF62">
    <property type="entry name" value="GLUCOSYL-3-PHOSPHOGLYCERATE PHOSPHATASE"/>
    <property type="match status" value="1"/>
</dbReference>
<dbReference type="GO" id="GO:0016791">
    <property type="term" value="F:phosphatase activity"/>
    <property type="evidence" value="ECO:0007669"/>
    <property type="project" value="TreeGrafter"/>
</dbReference>
<dbReference type="AlphaFoldDB" id="A0A6J6YKH8"/>
<dbReference type="Gene3D" id="3.40.50.1240">
    <property type="entry name" value="Phosphoglycerate mutase-like"/>
    <property type="match status" value="1"/>
</dbReference>
<dbReference type="InterPro" id="IPR013078">
    <property type="entry name" value="His_Pase_superF_clade-1"/>
</dbReference>
<accession>A0A6J6YKH8</accession>
<dbReference type="PANTHER" id="PTHR48100">
    <property type="entry name" value="BROAD-SPECIFICITY PHOSPHATASE YOR283W-RELATED"/>
    <property type="match status" value="1"/>
</dbReference>
<dbReference type="SMART" id="SM00855">
    <property type="entry name" value="PGAM"/>
    <property type="match status" value="1"/>
</dbReference>
<gene>
    <name evidence="1" type="ORF">UFOPK3026_00964</name>
</gene>
<sequence>MKSIRIALVRHGRASAGWDTALDPELDELGRAQAVEVAQKLVSIFGETDTKVISSPLMRCQQTAKPFAKLVGADVRICSEVAEIPSPLGIEMSDRVDWLRKIMQGKWSDLDQNYVDFKNQIIEFVSAIERDTVVFSHFIAINAVIGSLTNDDRLVIRSLDNCSITVLERDAAGNLRLVQSGHEADTLIR</sequence>
<protein>
    <submittedName>
        <fullName evidence="1">Unannotated protein</fullName>
    </submittedName>
</protein>
<dbReference type="Pfam" id="PF00300">
    <property type="entry name" value="His_Phos_1"/>
    <property type="match status" value="1"/>
</dbReference>
<dbReference type="EMBL" id="CAFAAP010000143">
    <property type="protein sequence ID" value="CAB4808753.1"/>
    <property type="molecule type" value="Genomic_DNA"/>
</dbReference>
<dbReference type="InterPro" id="IPR050275">
    <property type="entry name" value="PGM_Phosphatase"/>
</dbReference>
<reference evidence="1" key="1">
    <citation type="submission" date="2020-05" db="EMBL/GenBank/DDBJ databases">
        <authorList>
            <person name="Chiriac C."/>
            <person name="Salcher M."/>
            <person name="Ghai R."/>
            <person name="Kavagutti S V."/>
        </authorList>
    </citation>
    <scope>NUCLEOTIDE SEQUENCE</scope>
</reference>
<dbReference type="SUPFAM" id="SSF53254">
    <property type="entry name" value="Phosphoglycerate mutase-like"/>
    <property type="match status" value="1"/>
</dbReference>
<proteinExistence type="predicted"/>
<dbReference type="CDD" id="cd07067">
    <property type="entry name" value="HP_PGM_like"/>
    <property type="match status" value="1"/>
</dbReference>
<dbReference type="GO" id="GO:0005737">
    <property type="term" value="C:cytoplasm"/>
    <property type="evidence" value="ECO:0007669"/>
    <property type="project" value="TreeGrafter"/>
</dbReference>
<dbReference type="InterPro" id="IPR029033">
    <property type="entry name" value="His_PPase_superfam"/>
</dbReference>